<dbReference type="HOGENOM" id="CLU_025462_2_0_1"/>
<dbReference type="Pfam" id="PF11927">
    <property type="entry name" value="HODM_asu-like"/>
    <property type="match status" value="1"/>
</dbReference>
<sequence>MESRSIHFLPPSLVTCAVLLLSVASLIYYWSLRHRGRRRDKFHLGEAPEEEKIPRSSTEIRPLLDLDVASTNPHPYRPWKSGKFVMSMGIQQVKHEEWLWLDNRYWEEQELRRHLLETQREGVFQMLPGSEAACSETLQLIVDYVTKRFPHLFFIMDDKPDYLHNKLTGLTFKITEPYDMPPLQIAAQLVMEDLNVLARGHGGDPDQYYLVASFSMAPAGWHLEERIGWPLWKIHSPVPLWQDTIRKSVERYFLKMKPDCPIARHNFFIQTNDVLFQQDPFLTELPGPPKVEDIRLRHERQTLRRLPKTEAILFTVRTYMTPLLELQDDIESVRELLGAIRAMPPEMARYKGWPMWGKVVERWCEQRLRGAKREPVNDHGNAFQVDGTA</sequence>
<dbReference type="RefSeq" id="XP_013275545.1">
    <property type="nucleotide sequence ID" value="XM_013420091.1"/>
</dbReference>
<dbReference type="VEuPathDB" id="FungiDB:Z518_03065"/>
<gene>
    <name evidence="2" type="ORF">Z518_03065</name>
</gene>
<reference evidence="2 3" key="1">
    <citation type="submission" date="2015-01" db="EMBL/GenBank/DDBJ databases">
        <title>The Genome Sequence of Rhinocladiella mackenzie CBS 650.93.</title>
        <authorList>
            <consortium name="The Broad Institute Genomics Platform"/>
            <person name="Cuomo C."/>
            <person name="de Hoog S."/>
            <person name="Gorbushina A."/>
            <person name="Stielow B."/>
            <person name="Teixiera M."/>
            <person name="Abouelleil A."/>
            <person name="Chapman S.B."/>
            <person name="Priest M."/>
            <person name="Young S.K."/>
            <person name="Wortman J."/>
            <person name="Nusbaum C."/>
            <person name="Birren B."/>
        </authorList>
    </citation>
    <scope>NUCLEOTIDE SEQUENCE [LARGE SCALE GENOMIC DNA]</scope>
    <source>
        <strain evidence="2 3">CBS 650.93</strain>
    </source>
</reference>
<dbReference type="Proteomes" id="UP000053617">
    <property type="component" value="Unassembled WGS sequence"/>
</dbReference>
<protein>
    <submittedName>
        <fullName evidence="2">Uncharacterized protein</fullName>
    </submittedName>
</protein>
<dbReference type="STRING" id="1442369.A0A0D2IR08"/>
<dbReference type="InterPro" id="IPR021848">
    <property type="entry name" value="HODM_asu-like"/>
</dbReference>
<accession>A0A0D2IR08</accession>
<proteinExistence type="predicted"/>
<dbReference type="GeneID" id="25291136"/>
<name>A0A0D2IR08_9EURO</name>
<keyword evidence="3" id="KW-1185">Reference proteome</keyword>
<keyword evidence="1" id="KW-0812">Transmembrane</keyword>
<organism evidence="2 3">
    <name type="scientific">Rhinocladiella mackenziei CBS 650.93</name>
    <dbReference type="NCBI Taxonomy" id="1442369"/>
    <lineage>
        <taxon>Eukaryota</taxon>
        <taxon>Fungi</taxon>
        <taxon>Dikarya</taxon>
        <taxon>Ascomycota</taxon>
        <taxon>Pezizomycotina</taxon>
        <taxon>Eurotiomycetes</taxon>
        <taxon>Chaetothyriomycetidae</taxon>
        <taxon>Chaetothyriales</taxon>
        <taxon>Herpotrichiellaceae</taxon>
        <taxon>Rhinocladiella</taxon>
    </lineage>
</organism>
<keyword evidence="1" id="KW-0472">Membrane</keyword>
<evidence type="ECO:0000256" key="1">
    <source>
        <dbReference type="SAM" id="Phobius"/>
    </source>
</evidence>
<evidence type="ECO:0000313" key="2">
    <source>
        <dbReference type="EMBL" id="KIX08409.1"/>
    </source>
</evidence>
<dbReference type="OrthoDB" id="5043642at2759"/>
<dbReference type="AlphaFoldDB" id="A0A0D2IR08"/>
<dbReference type="EMBL" id="KN847476">
    <property type="protein sequence ID" value="KIX08409.1"/>
    <property type="molecule type" value="Genomic_DNA"/>
</dbReference>
<feature type="transmembrane region" description="Helical" evidence="1">
    <location>
        <begin position="12"/>
        <end position="32"/>
    </location>
</feature>
<evidence type="ECO:0000313" key="3">
    <source>
        <dbReference type="Proteomes" id="UP000053617"/>
    </source>
</evidence>
<keyword evidence="1" id="KW-1133">Transmembrane helix</keyword>